<dbReference type="OrthoDB" id="2151417at2759"/>
<reference evidence="2" key="1">
    <citation type="submission" date="2022-10" db="EMBL/GenBank/DDBJ databases">
        <title>Tapping the CABI collections for fungal endophytes: first genome assemblies for Collariella, Neodidymelliopsis, Ascochyta clinopodiicola, Didymella pomorum, Didymosphaeria variabile, Neocosmospora piperis and Neocucurbitaria cava.</title>
        <authorList>
            <person name="Hill R."/>
        </authorList>
    </citation>
    <scope>NUCLEOTIDE SEQUENCE</scope>
    <source>
        <strain evidence="2">IMI 356814</strain>
    </source>
</reference>
<evidence type="ECO:0000313" key="3">
    <source>
        <dbReference type="Proteomes" id="UP001140560"/>
    </source>
</evidence>
<sequence>MRFSTQIFALVLSLSATSLGAPTTKRALTAQSFNEFTVSGGVAGNALAEVNANFPVDTTDLAGVSASDLAIISSAAQISEQAEVATGGFNDALKAVSGDAATALQNGKIKNKVLKLQTDVLRLQIEQAQGKSGLDSQLAAQQKKLATNVALDVKAKGQASTAISFDGTD</sequence>
<evidence type="ECO:0000313" key="2">
    <source>
        <dbReference type="EMBL" id="KAJ4376004.1"/>
    </source>
</evidence>
<proteinExistence type="predicted"/>
<keyword evidence="1" id="KW-0732">Signal</keyword>
<feature type="signal peptide" evidence="1">
    <location>
        <begin position="1"/>
        <end position="20"/>
    </location>
</feature>
<name>A0A9W8YGV7_9PLEO</name>
<feature type="chain" id="PRO_5040930895" description="Small secreted protein" evidence="1">
    <location>
        <begin position="21"/>
        <end position="169"/>
    </location>
</feature>
<keyword evidence="3" id="KW-1185">Reference proteome</keyword>
<dbReference type="AlphaFoldDB" id="A0A9W8YGV7"/>
<organism evidence="2 3">
    <name type="scientific">Neocucurbitaria cava</name>
    <dbReference type="NCBI Taxonomy" id="798079"/>
    <lineage>
        <taxon>Eukaryota</taxon>
        <taxon>Fungi</taxon>
        <taxon>Dikarya</taxon>
        <taxon>Ascomycota</taxon>
        <taxon>Pezizomycotina</taxon>
        <taxon>Dothideomycetes</taxon>
        <taxon>Pleosporomycetidae</taxon>
        <taxon>Pleosporales</taxon>
        <taxon>Pleosporineae</taxon>
        <taxon>Cucurbitariaceae</taxon>
        <taxon>Neocucurbitaria</taxon>
    </lineage>
</organism>
<evidence type="ECO:0000256" key="1">
    <source>
        <dbReference type="SAM" id="SignalP"/>
    </source>
</evidence>
<dbReference type="PANTHER" id="PTHR38849:SF1">
    <property type="entry name" value="SMALL SECRETED PROTEIN"/>
    <property type="match status" value="1"/>
</dbReference>
<gene>
    <name evidence="2" type="ORF">N0V83_001284</name>
</gene>
<evidence type="ECO:0008006" key="4">
    <source>
        <dbReference type="Google" id="ProtNLM"/>
    </source>
</evidence>
<dbReference type="EMBL" id="JAPEUY010000002">
    <property type="protein sequence ID" value="KAJ4376004.1"/>
    <property type="molecule type" value="Genomic_DNA"/>
</dbReference>
<accession>A0A9W8YGV7</accession>
<dbReference type="PANTHER" id="PTHR38849">
    <property type="entry name" value="SMALL SECRETED PROTEIN"/>
    <property type="match status" value="1"/>
</dbReference>
<comment type="caution">
    <text evidence="2">The sequence shown here is derived from an EMBL/GenBank/DDBJ whole genome shotgun (WGS) entry which is preliminary data.</text>
</comment>
<protein>
    <recommendedName>
        <fullName evidence="4">Small secreted protein</fullName>
    </recommendedName>
</protein>
<dbReference type="Proteomes" id="UP001140560">
    <property type="component" value="Unassembled WGS sequence"/>
</dbReference>